<dbReference type="InterPro" id="IPR050233">
    <property type="entry name" value="A_thaliana_F-box"/>
</dbReference>
<dbReference type="Gramene" id="ESQ48315">
    <property type="protein sequence ID" value="ESQ48315"/>
    <property type="gene ID" value="EUTSA_v10022026mg"/>
</dbReference>
<evidence type="ECO:0000313" key="3">
    <source>
        <dbReference type="Proteomes" id="UP000030689"/>
    </source>
</evidence>
<evidence type="ECO:0000313" key="2">
    <source>
        <dbReference type="EMBL" id="ESQ48315.1"/>
    </source>
</evidence>
<dbReference type="Pfam" id="PF07734">
    <property type="entry name" value="FBA_1"/>
    <property type="match status" value="1"/>
</dbReference>
<gene>
    <name evidence="2" type="ORF">EUTSA_v10022026mg</name>
</gene>
<dbReference type="NCBIfam" id="TIGR01640">
    <property type="entry name" value="F_box_assoc_1"/>
    <property type="match status" value="1"/>
</dbReference>
<dbReference type="KEGG" id="eus:EUTSA_v10022026mg"/>
<dbReference type="SUPFAM" id="SSF81383">
    <property type="entry name" value="F-box domain"/>
    <property type="match status" value="1"/>
</dbReference>
<feature type="domain" description="F-box" evidence="1">
    <location>
        <begin position="7"/>
        <end position="47"/>
    </location>
</feature>
<organism evidence="2 3">
    <name type="scientific">Eutrema salsugineum</name>
    <name type="common">Saltwater cress</name>
    <name type="synonym">Sisymbrium salsugineum</name>
    <dbReference type="NCBI Taxonomy" id="72664"/>
    <lineage>
        <taxon>Eukaryota</taxon>
        <taxon>Viridiplantae</taxon>
        <taxon>Streptophyta</taxon>
        <taxon>Embryophyta</taxon>
        <taxon>Tracheophyta</taxon>
        <taxon>Spermatophyta</taxon>
        <taxon>Magnoliopsida</taxon>
        <taxon>eudicotyledons</taxon>
        <taxon>Gunneridae</taxon>
        <taxon>Pentapetalae</taxon>
        <taxon>rosids</taxon>
        <taxon>malvids</taxon>
        <taxon>Brassicales</taxon>
        <taxon>Brassicaceae</taxon>
        <taxon>Eutremeae</taxon>
        <taxon>Eutrema</taxon>
    </lineage>
</organism>
<dbReference type="EMBL" id="KI517408">
    <property type="protein sequence ID" value="ESQ48315.1"/>
    <property type="molecule type" value="Genomic_DNA"/>
</dbReference>
<dbReference type="InterPro" id="IPR017451">
    <property type="entry name" value="F-box-assoc_interact_dom"/>
</dbReference>
<dbReference type="AlphaFoldDB" id="V4LCZ0"/>
<dbReference type="InterPro" id="IPR001810">
    <property type="entry name" value="F-box_dom"/>
</dbReference>
<dbReference type="Proteomes" id="UP000030689">
    <property type="component" value="Unassembled WGS sequence"/>
</dbReference>
<protein>
    <recommendedName>
        <fullName evidence="1">F-box domain-containing protein</fullName>
    </recommendedName>
</protein>
<reference evidence="2 3" key="1">
    <citation type="journal article" date="2013" name="Front. Plant Sci.">
        <title>The Reference Genome of the Halophytic Plant Eutrema salsugineum.</title>
        <authorList>
            <person name="Yang R."/>
            <person name="Jarvis D.E."/>
            <person name="Chen H."/>
            <person name="Beilstein M.A."/>
            <person name="Grimwood J."/>
            <person name="Jenkins J."/>
            <person name="Shu S."/>
            <person name="Prochnik S."/>
            <person name="Xin M."/>
            <person name="Ma C."/>
            <person name="Schmutz J."/>
            <person name="Wing R.A."/>
            <person name="Mitchell-Olds T."/>
            <person name="Schumaker K.S."/>
            <person name="Wang X."/>
        </authorList>
    </citation>
    <scope>NUCLEOTIDE SEQUENCE [LARGE SCALE GENOMIC DNA]</scope>
</reference>
<proteinExistence type="predicted"/>
<dbReference type="PANTHER" id="PTHR47993:SF393">
    <property type="entry name" value="F-BOX DOMAIN-CONTAINING PROTEIN"/>
    <property type="match status" value="1"/>
</dbReference>
<dbReference type="InterPro" id="IPR011043">
    <property type="entry name" value="Gal_Oxase/kelch_b-propeller"/>
</dbReference>
<dbReference type="SUPFAM" id="SSF50965">
    <property type="entry name" value="Galactose oxidase, central domain"/>
    <property type="match status" value="1"/>
</dbReference>
<dbReference type="Pfam" id="PF00646">
    <property type="entry name" value="F-box"/>
    <property type="match status" value="1"/>
</dbReference>
<sequence length="381" mass="44301">MTRMSDLPVALVEEILFKVPLSCLSAVRCTCKTWNVLSKNQIVGKTRDQFLGFMVIGSRLCSMKFQNDGDSADLKVRSLNEADVFQVFHCDGLLLCLIKDTKWRVVWNPYLGETRWIQPIHKYHRFHRSDKYALGYGKNSNNSRNHKILRFLDVREGSDLLPFYEIYEFDSDSWRVLDLSPDCYEILRSVSLKGNTYFLAGEETFKGFLLCFDFTAERFGPRLPLPASHPYFMSLHAMSLSCVRDEHLAVLYQRRNSMMEIWITTDIKPNAVSWSKFLNVEPNVTSPDRFPDMFHARSFFIDDEEKKVAVVFDSCGSQRTSTSYYQTAYIIGQGGYLKSVKFRGVYESGYYNPLLIYSYVPSLVKLQVNRRGKRKERDFID</sequence>
<dbReference type="OMA" id="IWITTRI"/>
<dbReference type="InterPro" id="IPR036047">
    <property type="entry name" value="F-box-like_dom_sf"/>
</dbReference>
<dbReference type="PANTHER" id="PTHR47993">
    <property type="entry name" value="OS09G0372900 PROTEIN-RELATED"/>
    <property type="match status" value="1"/>
</dbReference>
<name>V4LCZ0_EUTSA</name>
<accession>V4LCZ0</accession>
<dbReference type="SMART" id="SM00256">
    <property type="entry name" value="FBOX"/>
    <property type="match status" value="1"/>
</dbReference>
<keyword evidence="3" id="KW-1185">Reference proteome</keyword>
<evidence type="ECO:0000259" key="1">
    <source>
        <dbReference type="SMART" id="SM00256"/>
    </source>
</evidence>
<dbReference type="InterPro" id="IPR006527">
    <property type="entry name" value="F-box-assoc_dom_typ1"/>
</dbReference>